<proteinExistence type="predicted"/>
<protein>
    <recommendedName>
        <fullName evidence="3">Nose resistant-to-fluoxetine protein N-terminal domain-containing protein</fullName>
    </recommendedName>
</protein>
<feature type="transmembrane region" description="Helical" evidence="1">
    <location>
        <begin position="470"/>
        <end position="490"/>
    </location>
</feature>
<feature type="transmembrane region" description="Helical" evidence="1">
    <location>
        <begin position="539"/>
        <end position="561"/>
    </location>
</feature>
<keyword evidence="2" id="KW-0732">Signal</keyword>
<accession>A0ABQ9K4S8</accession>
<evidence type="ECO:0000256" key="1">
    <source>
        <dbReference type="SAM" id="Phobius"/>
    </source>
</evidence>
<evidence type="ECO:0000256" key="2">
    <source>
        <dbReference type="SAM" id="SignalP"/>
    </source>
</evidence>
<evidence type="ECO:0000259" key="3">
    <source>
        <dbReference type="SMART" id="SM00703"/>
    </source>
</evidence>
<gene>
    <name evidence="4" type="ORF">NQ317_006024</name>
</gene>
<keyword evidence="1" id="KW-1133">Transmembrane helix</keyword>
<evidence type="ECO:0000313" key="4">
    <source>
        <dbReference type="EMBL" id="KAJ8984562.1"/>
    </source>
</evidence>
<dbReference type="Proteomes" id="UP001162164">
    <property type="component" value="Unassembled WGS sequence"/>
</dbReference>
<feature type="domain" description="Nose resistant-to-fluoxetine protein N-terminal" evidence="3">
    <location>
        <begin position="53"/>
        <end position="219"/>
    </location>
</feature>
<dbReference type="SMART" id="SM00703">
    <property type="entry name" value="NRF"/>
    <property type="match status" value="1"/>
</dbReference>
<keyword evidence="5" id="KW-1185">Reference proteome</keyword>
<dbReference type="InterPro" id="IPR002656">
    <property type="entry name" value="Acyl_transf_3_dom"/>
</dbReference>
<feature type="signal peptide" evidence="2">
    <location>
        <begin position="1"/>
        <end position="21"/>
    </location>
</feature>
<keyword evidence="1" id="KW-0812">Transmembrane</keyword>
<evidence type="ECO:0000313" key="5">
    <source>
        <dbReference type="Proteomes" id="UP001162164"/>
    </source>
</evidence>
<reference evidence="4" key="1">
    <citation type="journal article" date="2023" name="Insect Mol. Biol.">
        <title>Genome sequencing provides insights into the evolution of gene families encoding plant cell wall-degrading enzymes in longhorned beetles.</title>
        <authorList>
            <person name="Shin N.R."/>
            <person name="Okamura Y."/>
            <person name="Kirsch R."/>
            <person name="Pauchet Y."/>
        </authorList>
    </citation>
    <scope>NUCLEOTIDE SEQUENCE</scope>
    <source>
        <strain evidence="4">MMC_N1</strain>
    </source>
</reference>
<feature type="transmembrane region" description="Helical" evidence="1">
    <location>
        <begin position="354"/>
        <end position="375"/>
    </location>
</feature>
<comment type="caution">
    <text evidence="4">The sequence shown here is derived from an EMBL/GenBank/DDBJ whole genome shotgun (WGS) entry which is preliminary data.</text>
</comment>
<dbReference type="Pfam" id="PF01757">
    <property type="entry name" value="Acyl_transf_3"/>
    <property type="match status" value="1"/>
</dbReference>
<sequence>MTLVFWCVSCFLVICARSTEALVIDHLVKIFGENDSSAIDQMQLFIPTVNSDNDKCREHSRFYARELKKLKLWATEMSDATSKFPSGILYGSAYDLGNFDQCVEVKVPYKQEEFSGKYCTAKLTFIPPSYFGANHKVDYDRDDYTKYFNISAYEKITDYDHDKSKASRNELYVSFCLPSSCAYTDLRQSLQELIDKYHNFISNNTFEVNLNINDRNCQVKTDMPYSLAEITFISHLIDADKDRYTERSILNNTGKYYQTGAFSEKEFVRFLGKNFFFENAPVCQYLPVLFKMDHPIYCASESKNEDGLDCIAGLKVLSMFCIIMGHRCMFTLGYPVVNPKFVEEIYTKVEATTILNGPIIVDTFFIISGFLATYLTMKLFEKVHSAIERPYLEPDVQEHLHTNSHEGHPYLVGIATGWLKYKMKQTDYKMPRHILYVGWTLCLFVSLTTIHTAFVFYLPQVPHDTIFSALYASMHHFTFGISIGWIILAVSSGNGAWIEPILSWRPLIYYLSRITYRVFDPWGNPNVYSVEGIWECFAIMYDTFGDIVLAYIIGFILTMYFEAPIVRLENLIFGKGDNVFKTGRGKKENLSSQKKLARVQKKILDELVICEPKIKSISQHV</sequence>
<dbReference type="PANTHER" id="PTHR11161">
    <property type="entry name" value="O-ACYLTRANSFERASE"/>
    <property type="match status" value="1"/>
</dbReference>
<keyword evidence="1" id="KW-0472">Membrane</keyword>
<dbReference type="Pfam" id="PF20146">
    <property type="entry name" value="NRF"/>
    <property type="match status" value="1"/>
</dbReference>
<dbReference type="InterPro" id="IPR052728">
    <property type="entry name" value="O2_lipid_transport_reg"/>
</dbReference>
<dbReference type="InterPro" id="IPR006621">
    <property type="entry name" value="Nose-resist-to-fluoxetine_N"/>
</dbReference>
<organism evidence="4 5">
    <name type="scientific">Molorchus minor</name>
    <dbReference type="NCBI Taxonomy" id="1323400"/>
    <lineage>
        <taxon>Eukaryota</taxon>
        <taxon>Metazoa</taxon>
        <taxon>Ecdysozoa</taxon>
        <taxon>Arthropoda</taxon>
        <taxon>Hexapoda</taxon>
        <taxon>Insecta</taxon>
        <taxon>Pterygota</taxon>
        <taxon>Neoptera</taxon>
        <taxon>Endopterygota</taxon>
        <taxon>Coleoptera</taxon>
        <taxon>Polyphaga</taxon>
        <taxon>Cucujiformia</taxon>
        <taxon>Chrysomeloidea</taxon>
        <taxon>Cerambycidae</taxon>
        <taxon>Lamiinae</taxon>
        <taxon>Monochamini</taxon>
        <taxon>Molorchus</taxon>
    </lineage>
</organism>
<dbReference type="EMBL" id="JAPWTJ010000031">
    <property type="protein sequence ID" value="KAJ8984562.1"/>
    <property type="molecule type" value="Genomic_DNA"/>
</dbReference>
<dbReference type="PANTHER" id="PTHR11161:SF71">
    <property type="entry name" value="NOSE RESISTANT-TO-FLUOXETINE PROTEIN N-TERMINAL DOMAIN-CONTAINING PROTEIN"/>
    <property type="match status" value="1"/>
</dbReference>
<name>A0ABQ9K4S8_9CUCU</name>
<feature type="chain" id="PRO_5045201039" description="Nose resistant-to-fluoxetine protein N-terminal domain-containing protein" evidence="2">
    <location>
        <begin position="22"/>
        <end position="621"/>
    </location>
</feature>
<feature type="transmembrane region" description="Helical" evidence="1">
    <location>
        <begin position="434"/>
        <end position="458"/>
    </location>
</feature>